<proteinExistence type="inferred from homology"/>
<keyword evidence="4" id="KW-1003">Cell membrane</keyword>
<reference evidence="13 14" key="1">
    <citation type="journal article" date="2013" name="Genome Announc.">
        <title>Draft Genome Sequence of Methylophaga lonarensis MPLT, a Haloalkaliphilic (Non-Methane-Utilizing) Methylotroph.</title>
        <authorList>
            <person name="Shetty S.A."/>
            <person name="Marathe N.P."/>
            <person name="Munot H."/>
            <person name="Antony C.P."/>
            <person name="Dhotre D.P."/>
            <person name="Murrell J.C."/>
            <person name="Shouche Y.S."/>
        </authorList>
    </citation>
    <scope>NUCLEOTIDE SEQUENCE [LARGE SCALE GENOMIC DNA]</scope>
    <source>
        <strain evidence="13 14">MPL</strain>
    </source>
</reference>
<keyword evidence="5" id="KW-0997">Cell inner membrane</keyword>
<dbReference type="Pfam" id="PF03544">
    <property type="entry name" value="TonB_C"/>
    <property type="match status" value="1"/>
</dbReference>
<accession>M7PQB5</accession>
<name>M7PQB5_9GAMM</name>
<comment type="similarity">
    <text evidence="2">Belongs to the TonB family.</text>
</comment>
<evidence type="ECO:0000256" key="7">
    <source>
        <dbReference type="ARBA" id="ARBA00022927"/>
    </source>
</evidence>
<evidence type="ECO:0000256" key="5">
    <source>
        <dbReference type="ARBA" id="ARBA00022519"/>
    </source>
</evidence>
<feature type="compositionally biased region" description="Acidic residues" evidence="10">
    <location>
        <begin position="107"/>
        <end position="117"/>
    </location>
</feature>
<gene>
    <name evidence="13" type="ORF">MPL1_09225</name>
</gene>
<dbReference type="OrthoDB" id="9803361at2"/>
<keyword evidence="14" id="KW-1185">Reference proteome</keyword>
<dbReference type="Proteomes" id="UP000012019">
    <property type="component" value="Unassembled WGS sequence"/>
</dbReference>
<dbReference type="AlphaFoldDB" id="M7PQB5"/>
<sequence length="347" mass="38202">MAKTTASDRLLFTLIFSVILHLILVLGVSFNVFSPPTNTPVNQLEITLVQQKTEVAPEEAHFLAQATSEGGGETDQRSPEPTPDLPVPIAEDRPTSALTEISPEPIPEPEPEPEVAPEPEPVVEQIVEPLPEPEVEQVEPTEAAEQIIETPTEIQQPVETVTQETSERQVEQAQATDVTEVQEEVEVVETVEPVSRPSAAELMARARNEISTLQSDLDASTRALSERPRKRRISAATQEYAAAAYMRAWEMKVERIGNLNYPQEARQQGINGSLMLSVDIKPDGSVPEDGIVVSRSSGHEILDQAAIRIVRLGAPYAEVPESVLQGNDMLTIIRTWRFESQRGLMAR</sequence>
<dbReference type="InterPro" id="IPR037682">
    <property type="entry name" value="TonB_C"/>
</dbReference>
<evidence type="ECO:0000256" key="10">
    <source>
        <dbReference type="SAM" id="MobiDB-lite"/>
    </source>
</evidence>
<dbReference type="PANTHER" id="PTHR33446">
    <property type="entry name" value="PROTEIN TONB-RELATED"/>
    <property type="match status" value="1"/>
</dbReference>
<keyword evidence="6 11" id="KW-0812">Transmembrane</keyword>
<dbReference type="Gene3D" id="3.30.1150.10">
    <property type="match status" value="1"/>
</dbReference>
<organism evidence="13 14">
    <name type="scientific">Methylophaga lonarensis MPL</name>
    <dbReference type="NCBI Taxonomy" id="1286106"/>
    <lineage>
        <taxon>Bacteria</taxon>
        <taxon>Pseudomonadati</taxon>
        <taxon>Pseudomonadota</taxon>
        <taxon>Gammaproteobacteria</taxon>
        <taxon>Thiotrichales</taxon>
        <taxon>Piscirickettsiaceae</taxon>
        <taxon>Methylophaga</taxon>
    </lineage>
</organism>
<evidence type="ECO:0000256" key="3">
    <source>
        <dbReference type="ARBA" id="ARBA00022448"/>
    </source>
</evidence>
<dbReference type="InterPro" id="IPR051045">
    <property type="entry name" value="TonB-dependent_transducer"/>
</dbReference>
<keyword evidence="9 11" id="KW-0472">Membrane</keyword>
<keyword evidence="3" id="KW-0813">Transport</keyword>
<feature type="transmembrane region" description="Helical" evidence="11">
    <location>
        <begin position="12"/>
        <end position="33"/>
    </location>
</feature>
<evidence type="ECO:0000259" key="12">
    <source>
        <dbReference type="PROSITE" id="PS52015"/>
    </source>
</evidence>
<dbReference type="GO" id="GO:0015031">
    <property type="term" value="P:protein transport"/>
    <property type="evidence" value="ECO:0007669"/>
    <property type="project" value="UniProtKB-KW"/>
</dbReference>
<evidence type="ECO:0000256" key="11">
    <source>
        <dbReference type="SAM" id="Phobius"/>
    </source>
</evidence>
<feature type="domain" description="TonB C-terminal" evidence="12">
    <location>
        <begin position="246"/>
        <end position="345"/>
    </location>
</feature>
<dbReference type="InterPro" id="IPR006260">
    <property type="entry name" value="TonB/TolA_C"/>
</dbReference>
<evidence type="ECO:0000256" key="9">
    <source>
        <dbReference type="ARBA" id="ARBA00023136"/>
    </source>
</evidence>
<comment type="subcellular location">
    <subcellularLocation>
        <location evidence="1">Cell inner membrane</location>
        <topology evidence="1">Single-pass membrane protein</topology>
        <orientation evidence="1">Periplasmic side</orientation>
    </subcellularLocation>
</comment>
<evidence type="ECO:0000313" key="14">
    <source>
        <dbReference type="Proteomes" id="UP000012019"/>
    </source>
</evidence>
<dbReference type="NCBIfam" id="TIGR01352">
    <property type="entry name" value="tonB_Cterm"/>
    <property type="match status" value="1"/>
</dbReference>
<evidence type="ECO:0000256" key="4">
    <source>
        <dbReference type="ARBA" id="ARBA00022475"/>
    </source>
</evidence>
<dbReference type="GO" id="GO:0098797">
    <property type="term" value="C:plasma membrane protein complex"/>
    <property type="evidence" value="ECO:0007669"/>
    <property type="project" value="TreeGrafter"/>
</dbReference>
<dbReference type="STRING" id="1286106.MPL1_09225"/>
<dbReference type="GO" id="GO:0031992">
    <property type="term" value="F:energy transducer activity"/>
    <property type="evidence" value="ECO:0007669"/>
    <property type="project" value="TreeGrafter"/>
</dbReference>
<evidence type="ECO:0000256" key="8">
    <source>
        <dbReference type="ARBA" id="ARBA00022989"/>
    </source>
</evidence>
<dbReference type="eggNOG" id="COG0810">
    <property type="taxonomic scope" value="Bacteria"/>
</dbReference>
<keyword evidence="8 11" id="KW-1133">Transmembrane helix</keyword>
<dbReference type="RefSeq" id="WP_009726815.1">
    <property type="nucleotide sequence ID" value="NZ_APHR01000048.1"/>
</dbReference>
<evidence type="ECO:0000256" key="2">
    <source>
        <dbReference type="ARBA" id="ARBA00006555"/>
    </source>
</evidence>
<dbReference type="EMBL" id="APHR01000048">
    <property type="protein sequence ID" value="EMR12649.1"/>
    <property type="molecule type" value="Genomic_DNA"/>
</dbReference>
<dbReference type="GO" id="GO:0055085">
    <property type="term" value="P:transmembrane transport"/>
    <property type="evidence" value="ECO:0007669"/>
    <property type="project" value="InterPro"/>
</dbReference>
<dbReference type="PROSITE" id="PS52015">
    <property type="entry name" value="TONB_CTD"/>
    <property type="match status" value="1"/>
</dbReference>
<dbReference type="PANTHER" id="PTHR33446:SF11">
    <property type="entry name" value="TONB3"/>
    <property type="match status" value="1"/>
</dbReference>
<evidence type="ECO:0000313" key="13">
    <source>
        <dbReference type="EMBL" id="EMR12649.1"/>
    </source>
</evidence>
<protein>
    <submittedName>
        <fullName evidence="13">Ferric siderophore transport system, periplasmic binding protein TonB</fullName>
    </submittedName>
</protein>
<feature type="region of interest" description="Disordered" evidence="10">
    <location>
        <begin position="66"/>
        <end position="117"/>
    </location>
</feature>
<evidence type="ECO:0000256" key="1">
    <source>
        <dbReference type="ARBA" id="ARBA00004383"/>
    </source>
</evidence>
<comment type="caution">
    <text evidence="13">The sequence shown here is derived from an EMBL/GenBank/DDBJ whole genome shotgun (WGS) entry which is preliminary data.</text>
</comment>
<evidence type="ECO:0000256" key="6">
    <source>
        <dbReference type="ARBA" id="ARBA00022692"/>
    </source>
</evidence>
<dbReference type="SUPFAM" id="SSF74653">
    <property type="entry name" value="TolA/TonB C-terminal domain"/>
    <property type="match status" value="1"/>
</dbReference>
<dbReference type="PATRIC" id="fig|1286106.3.peg.1851"/>
<keyword evidence="7" id="KW-0653">Protein transport</keyword>